<evidence type="ECO:0000313" key="2">
    <source>
        <dbReference type="EMBL" id="MEV5508881.1"/>
    </source>
</evidence>
<organism evidence="2 3">
    <name type="scientific">Streptomyces orinoci</name>
    <name type="common">Streptoverticillium orinoci</name>
    <dbReference type="NCBI Taxonomy" id="67339"/>
    <lineage>
        <taxon>Bacteria</taxon>
        <taxon>Bacillati</taxon>
        <taxon>Actinomycetota</taxon>
        <taxon>Actinomycetes</taxon>
        <taxon>Kitasatosporales</taxon>
        <taxon>Streptomycetaceae</taxon>
        <taxon>Streptomyces</taxon>
    </lineage>
</organism>
<keyword evidence="3" id="KW-1185">Reference proteome</keyword>
<dbReference type="RefSeq" id="WP_109282170.1">
    <property type="nucleotide sequence ID" value="NZ_JBFAUK010000017.1"/>
</dbReference>
<protein>
    <submittedName>
        <fullName evidence="2">Uncharacterized protein</fullName>
    </submittedName>
</protein>
<dbReference type="EMBL" id="JBFAUK010000017">
    <property type="protein sequence ID" value="MEV5508881.1"/>
    <property type="molecule type" value="Genomic_DNA"/>
</dbReference>
<evidence type="ECO:0000313" key="3">
    <source>
        <dbReference type="Proteomes" id="UP001552594"/>
    </source>
</evidence>
<sequence>MPPTTAPAVPQITLVPKDISYDHRAAQCAVPVELTYQDGTVAPAALVMTPAEMMRVSIQLDRQIDRRRRLLVEDRERAEAPPIAAPETPGQDDL</sequence>
<accession>A0ABV3K147</accession>
<proteinExistence type="predicted"/>
<dbReference type="Proteomes" id="UP001552594">
    <property type="component" value="Unassembled WGS sequence"/>
</dbReference>
<feature type="compositionally biased region" description="Low complexity" evidence="1">
    <location>
        <begin position="80"/>
        <end position="94"/>
    </location>
</feature>
<reference evidence="2 3" key="1">
    <citation type="submission" date="2024-06" db="EMBL/GenBank/DDBJ databases">
        <title>The Natural Products Discovery Center: Release of the First 8490 Sequenced Strains for Exploring Actinobacteria Biosynthetic Diversity.</title>
        <authorList>
            <person name="Kalkreuter E."/>
            <person name="Kautsar S.A."/>
            <person name="Yang D."/>
            <person name="Bader C.D."/>
            <person name="Teijaro C.N."/>
            <person name="Fluegel L."/>
            <person name="Davis C.M."/>
            <person name="Simpson J.R."/>
            <person name="Lauterbach L."/>
            <person name="Steele A.D."/>
            <person name="Gui C."/>
            <person name="Meng S."/>
            <person name="Li G."/>
            <person name="Viehrig K."/>
            <person name="Ye F."/>
            <person name="Su P."/>
            <person name="Kiefer A.F."/>
            <person name="Nichols A."/>
            <person name="Cepeda A.J."/>
            <person name="Yan W."/>
            <person name="Fan B."/>
            <person name="Jiang Y."/>
            <person name="Adhikari A."/>
            <person name="Zheng C.-J."/>
            <person name="Schuster L."/>
            <person name="Cowan T.M."/>
            <person name="Smanski M.J."/>
            <person name="Chevrette M.G."/>
            <person name="De Carvalho L.P.S."/>
            <person name="Shen B."/>
        </authorList>
    </citation>
    <scope>NUCLEOTIDE SEQUENCE [LARGE SCALE GENOMIC DNA]</scope>
    <source>
        <strain evidence="2 3">NPDC052347</strain>
    </source>
</reference>
<name>A0ABV3K147_STRON</name>
<feature type="region of interest" description="Disordered" evidence="1">
    <location>
        <begin position="72"/>
        <end position="94"/>
    </location>
</feature>
<gene>
    <name evidence="2" type="ORF">AB0L16_20960</name>
</gene>
<evidence type="ECO:0000256" key="1">
    <source>
        <dbReference type="SAM" id="MobiDB-lite"/>
    </source>
</evidence>
<comment type="caution">
    <text evidence="2">The sequence shown here is derived from an EMBL/GenBank/DDBJ whole genome shotgun (WGS) entry which is preliminary data.</text>
</comment>